<name>A0ABY8QXG8_9MICO</name>
<evidence type="ECO:0000313" key="3">
    <source>
        <dbReference type="Proteomes" id="UP001209083"/>
    </source>
</evidence>
<feature type="region of interest" description="Disordered" evidence="1">
    <location>
        <begin position="1"/>
        <end position="25"/>
    </location>
</feature>
<reference evidence="2 3" key="1">
    <citation type="submission" date="2023-05" db="EMBL/GenBank/DDBJ databases">
        <title>Lithophilousrod everest ZFBP1038 complete genpme.</title>
        <authorList>
            <person name="Tian M."/>
        </authorList>
    </citation>
    <scope>NUCLEOTIDE SEQUENCE [LARGE SCALE GENOMIC DNA]</scope>
    <source>
        <strain evidence="2 3">ZFBP1038</strain>
    </source>
</reference>
<dbReference type="RefSeq" id="WP_349640535.1">
    <property type="nucleotide sequence ID" value="NZ_CP090958.1"/>
</dbReference>
<protein>
    <recommendedName>
        <fullName evidence="4">Acetone carboxylase</fullName>
    </recommendedName>
</protein>
<sequence>MSVFDLGRPSGGENEWESTPEPRCSRKACHQSASWGLLWNNPRIHTPVRRKVWLSCDEHRDWLQQYLTSRGLHKETLALADIPADAG</sequence>
<gene>
    <name evidence="2" type="ORF">LWF01_08130</name>
</gene>
<accession>A0ABY8QXG8</accession>
<evidence type="ECO:0000256" key="1">
    <source>
        <dbReference type="SAM" id="MobiDB-lite"/>
    </source>
</evidence>
<dbReference type="EMBL" id="CP090958">
    <property type="protein sequence ID" value="WGW13712.1"/>
    <property type="molecule type" value="Genomic_DNA"/>
</dbReference>
<keyword evidence="3" id="KW-1185">Reference proteome</keyword>
<organism evidence="2 3">
    <name type="scientific">Saxibacter everestensis</name>
    <dbReference type="NCBI Taxonomy" id="2909229"/>
    <lineage>
        <taxon>Bacteria</taxon>
        <taxon>Bacillati</taxon>
        <taxon>Actinomycetota</taxon>
        <taxon>Actinomycetes</taxon>
        <taxon>Micrococcales</taxon>
        <taxon>Brevibacteriaceae</taxon>
        <taxon>Saxibacter</taxon>
    </lineage>
</organism>
<dbReference type="Proteomes" id="UP001209083">
    <property type="component" value="Chromosome"/>
</dbReference>
<evidence type="ECO:0000313" key="2">
    <source>
        <dbReference type="EMBL" id="WGW13712.1"/>
    </source>
</evidence>
<evidence type="ECO:0008006" key="4">
    <source>
        <dbReference type="Google" id="ProtNLM"/>
    </source>
</evidence>
<proteinExistence type="predicted"/>